<keyword evidence="1" id="KW-0812">Transmembrane</keyword>
<keyword evidence="3" id="KW-1185">Reference proteome</keyword>
<dbReference type="InParanoid" id="B0DVX8"/>
<keyword evidence="1" id="KW-0472">Membrane</keyword>
<dbReference type="Proteomes" id="UP000001194">
    <property type="component" value="Unassembled WGS sequence"/>
</dbReference>
<evidence type="ECO:0000313" key="2">
    <source>
        <dbReference type="EMBL" id="EDR01213.1"/>
    </source>
</evidence>
<dbReference type="RefSeq" id="XP_001888089.1">
    <property type="nucleotide sequence ID" value="XM_001888054.1"/>
</dbReference>
<evidence type="ECO:0000256" key="1">
    <source>
        <dbReference type="SAM" id="Phobius"/>
    </source>
</evidence>
<accession>B0DVX8</accession>
<dbReference type="GeneID" id="6083792"/>
<organism evidence="3">
    <name type="scientific">Laccaria bicolor (strain S238N-H82 / ATCC MYA-4686)</name>
    <name type="common">Bicoloured deceiver</name>
    <name type="synonym">Laccaria laccata var. bicolor</name>
    <dbReference type="NCBI Taxonomy" id="486041"/>
    <lineage>
        <taxon>Eukaryota</taxon>
        <taxon>Fungi</taxon>
        <taxon>Dikarya</taxon>
        <taxon>Basidiomycota</taxon>
        <taxon>Agaricomycotina</taxon>
        <taxon>Agaricomycetes</taxon>
        <taxon>Agaricomycetidae</taxon>
        <taxon>Agaricales</taxon>
        <taxon>Agaricineae</taxon>
        <taxon>Hydnangiaceae</taxon>
        <taxon>Laccaria</taxon>
    </lineage>
</organism>
<dbReference type="EMBL" id="DS547141">
    <property type="protein sequence ID" value="EDR01213.1"/>
    <property type="molecule type" value="Genomic_DNA"/>
</dbReference>
<feature type="transmembrane region" description="Helical" evidence="1">
    <location>
        <begin position="6"/>
        <end position="24"/>
    </location>
</feature>
<keyword evidence="1" id="KW-1133">Transmembrane helix</keyword>
<protein>
    <submittedName>
        <fullName evidence="2">Predicted protein</fullName>
    </submittedName>
</protein>
<sequence length="198" mass="23079">MMMRTYWRVSIILVVITPIVFIKYQKSIRVCQLLSPFQVTFEKLHLFHCPLLNHLQPLLSLLKAEIPFETIWPGLPKAETLSCFHAFKSDLQHETVDEYRQKLHRLVNSQDQPAYERNRKATGLSKPSIVDGLLYSIPMPLCYSVDLMHLAINIGELQIPLWQGTLKCEQSDDKLTWDWVTSVIEHFSFQRFLNPGNL</sequence>
<gene>
    <name evidence="2" type="ORF">LACBIDRAFT_312311</name>
</gene>
<name>B0DVX8_LACBS</name>
<dbReference type="KEGG" id="lbc:LACBIDRAFT_312311"/>
<dbReference type="HOGENOM" id="CLU_1378344_0_0_1"/>
<reference evidence="2 3" key="1">
    <citation type="journal article" date="2008" name="Nature">
        <title>The genome of Laccaria bicolor provides insights into mycorrhizal symbiosis.</title>
        <authorList>
            <person name="Martin F."/>
            <person name="Aerts A."/>
            <person name="Ahren D."/>
            <person name="Brun A."/>
            <person name="Danchin E.G.J."/>
            <person name="Duchaussoy F."/>
            <person name="Gibon J."/>
            <person name="Kohler A."/>
            <person name="Lindquist E."/>
            <person name="Pereda V."/>
            <person name="Salamov A."/>
            <person name="Shapiro H.J."/>
            <person name="Wuyts J."/>
            <person name="Blaudez D."/>
            <person name="Buee M."/>
            <person name="Brokstein P."/>
            <person name="Canbaeck B."/>
            <person name="Cohen D."/>
            <person name="Courty P.E."/>
            <person name="Coutinho P.M."/>
            <person name="Delaruelle C."/>
            <person name="Detter J.C."/>
            <person name="Deveau A."/>
            <person name="DiFazio S."/>
            <person name="Duplessis S."/>
            <person name="Fraissinet-Tachet L."/>
            <person name="Lucic E."/>
            <person name="Frey-Klett P."/>
            <person name="Fourrey C."/>
            <person name="Feussner I."/>
            <person name="Gay G."/>
            <person name="Grimwood J."/>
            <person name="Hoegger P.J."/>
            <person name="Jain P."/>
            <person name="Kilaru S."/>
            <person name="Labbe J."/>
            <person name="Lin Y.C."/>
            <person name="Legue V."/>
            <person name="Le Tacon F."/>
            <person name="Marmeisse R."/>
            <person name="Melayah D."/>
            <person name="Montanini B."/>
            <person name="Muratet M."/>
            <person name="Nehls U."/>
            <person name="Niculita-Hirzel H."/>
            <person name="Oudot-Le Secq M.P."/>
            <person name="Peter M."/>
            <person name="Quesneville H."/>
            <person name="Rajashekar B."/>
            <person name="Reich M."/>
            <person name="Rouhier N."/>
            <person name="Schmutz J."/>
            <person name="Yin T."/>
            <person name="Chalot M."/>
            <person name="Henrissat B."/>
            <person name="Kuees U."/>
            <person name="Lucas S."/>
            <person name="Van de Peer Y."/>
            <person name="Podila G.K."/>
            <person name="Polle A."/>
            <person name="Pukkila P.J."/>
            <person name="Richardson P.M."/>
            <person name="Rouze P."/>
            <person name="Sanders I.R."/>
            <person name="Stajich J.E."/>
            <person name="Tunlid A."/>
            <person name="Tuskan G."/>
            <person name="Grigoriev I.V."/>
        </authorList>
    </citation>
    <scope>NUCLEOTIDE SEQUENCE [LARGE SCALE GENOMIC DNA]</scope>
    <source>
        <strain evidence="3">S238N-H82 / ATCC MYA-4686</strain>
    </source>
</reference>
<proteinExistence type="predicted"/>
<dbReference type="AlphaFoldDB" id="B0DVX8"/>
<evidence type="ECO:0000313" key="3">
    <source>
        <dbReference type="Proteomes" id="UP000001194"/>
    </source>
</evidence>
<dbReference type="OrthoDB" id="2669721at2759"/>